<accession>G5K3A0</accession>
<keyword evidence="4 5" id="KW-0472">Membrane</keyword>
<dbReference type="GO" id="GO:0012505">
    <property type="term" value="C:endomembrane system"/>
    <property type="evidence" value="ECO:0007669"/>
    <property type="project" value="UniProtKB-SubCell"/>
</dbReference>
<dbReference type="AlphaFoldDB" id="G5K3A0"/>
<feature type="transmembrane region" description="Helical" evidence="5">
    <location>
        <begin position="107"/>
        <end position="129"/>
    </location>
</feature>
<comment type="subcellular location">
    <subcellularLocation>
        <location evidence="1">Endomembrane system</location>
        <topology evidence="1">Multi-pass membrane protein</topology>
    </subcellularLocation>
</comment>
<feature type="domain" description="DUF1232" evidence="6">
    <location>
        <begin position="38"/>
        <end position="74"/>
    </location>
</feature>
<evidence type="ECO:0000256" key="5">
    <source>
        <dbReference type="SAM" id="Phobius"/>
    </source>
</evidence>
<evidence type="ECO:0000259" key="6">
    <source>
        <dbReference type="Pfam" id="PF06803"/>
    </source>
</evidence>
<keyword evidence="8" id="KW-1185">Reference proteome</keyword>
<dbReference type="Proteomes" id="UP000003330">
    <property type="component" value="Unassembled WGS sequence"/>
</dbReference>
<comment type="caution">
    <text evidence="7">The sequence shown here is derived from an EMBL/GenBank/DDBJ whole genome shotgun (WGS) entry which is preliminary data.</text>
</comment>
<dbReference type="EMBL" id="AEUX02000006">
    <property type="protein sequence ID" value="EHI69381.1"/>
    <property type="molecule type" value="Genomic_DNA"/>
</dbReference>
<organism evidence="7 8">
    <name type="scientific">Streptococcus ictaluri 707-05</name>
    <dbReference type="NCBI Taxonomy" id="764299"/>
    <lineage>
        <taxon>Bacteria</taxon>
        <taxon>Bacillati</taxon>
        <taxon>Bacillota</taxon>
        <taxon>Bacilli</taxon>
        <taxon>Lactobacillales</taxon>
        <taxon>Streptococcaceae</taxon>
        <taxon>Streptococcus</taxon>
    </lineage>
</organism>
<dbReference type="InterPro" id="IPR010652">
    <property type="entry name" value="DUF1232"/>
</dbReference>
<reference evidence="7 8" key="1">
    <citation type="journal article" date="2014" name="Int. J. Syst. Evol. Microbiol.">
        <title>Phylogenomics and the dynamic genome evolution of the genus Streptococcus.</title>
        <authorList>
            <consortium name="The Broad Institute Genome Sequencing Platform"/>
            <person name="Richards V.P."/>
            <person name="Palmer S.R."/>
            <person name="Pavinski Bitar P.D."/>
            <person name="Qin X."/>
            <person name="Weinstock G.M."/>
            <person name="Highlander S.K."/>
            <person name="Town C.D."/>
            <person name="Burne R.A."/>
            <person name="Stanhope M.J."/>
        </authorList>
    </citation>
    <scope>NUCLEOTIDE SEQUENCE [LARGE SCALE GENOMIC DNA]</scope>
    <source>
        <strain evidence="7 8">707-05</strain>
    </source>
</reference>
<keyword evidence="3 5" id="KW-1133">Transmembrane helix</keyword>
<sequence length="130" mass="15288">MIKKRKKSSRLKRRLKHLKSDLPAVYLSLRNPQTPFLAKALAFLIIGYALSPIDLIPDVIPFVGYLDDIIILPLLMMLLIKMIPDEIWESSQQKAQGMWLKGKPKRWYYALPIILFWILVIVYVIRLVWK</sequence>
<evidence type="ECO:0000313" key="7">
    <source>
        <dbReference type="EMBL" id="EHI69381.1"/>
    </source>
</evidence>
<protein>
    <recommendedName>
        <fullName evidence="6">DUF1232 domain-containing protein</fullName>
    </recommendedName>
</protein>
<evidence type="ECO:0000256" key="2">
    <source>
        <dbReference type="ARBA" id="ARBA00022692"/>
    </source>
</evidence>
<evidence type="ECO:0000256" key="4">
    <source>
        <dbReference type="ARBA" id="ARBA00023136"/>
    </source>
</evidence>
<dbReference type="Pfam" id="PF06803">
    <property type="entry name" value="DUF1232"/>
    <property type="match status" value="1"/>
</dbReference>
<evidence type="ECO:0000256" key="3">
    <source>
        <dbReference type="ARBA" id="ARBA00022989"/>
    </source>
</evidence>
<dbReference type="eggNOG" id="COG3339">
    <property type="taxonomic scope" value="Bacteria"/>
</dbReference>
<dbReference type="RefSeq" id="WP_008088742.1">
    <property type="nucleotide sequence ID" value="NZ_AEUX02000006.1"/>
</dbReference>
<dbReference type="STRING" id="764299.STRIC_1268"/>
<proteinExistence type="predicted"/>
<gene>
    <name evidence="7" type="ORF">STRIC_1268</name>
</gene>
<keyword evidence="2 5" id="KW-0812">Transmembrane</keyword>
<evidence type="ECO:0000313" key="8">
    <source>
        <dbReference type="Proteomes" id="UP000003330"/>
    </source>
</evidence>
<dbReference type="OrthoDB" id="9800202at2"/>
<name>G5K3A0_9STRE</name>
<evidence type="ECO:0000256" key="1">
    <source>
        <dbReference type="ARBA" id="ARBA00004127"/>
    </source>
</evidence>
<feature type="transmembrane region" description="Helical" evidence="5">
    <location>
        <begin position="36"/>
        <end position="53"/>
    </location>
</feature>